<sequence length="691" mass="78411">MSVGNQVQKSISERVYNIPVGNKLPNSSHAMRNPQSVNGLLYQPLPGVLNLQDLIQEGLKVNSQYDFVGTKNPKTGVYEYEKYQDIYDQAVALGSSFQNYNLLKVSNDHKNFRFYNNLNQNFDGTLKMVGIYCKNRREWTISDFANALYGFTMVPLYDTLGPESASYILGHSGILTCICSTQQIDILSKATNLHDLKYIISIDEDLSVETQQTLQNRGIKILKFKDLIDQGRKQLVPLPKNLPSDTIFSFSYTSGTTGNPKGAMITHRNLISIVCSQQRSESKFDNKDVFLSYLPLPHIYERFVQVTCWFTGTKIAYYGGDMLKLREDFAAAQPTVAIFVPRLLNKFYEEINAFISRMPQAQQNIIQKAIQEKMQNLQKKETYTFHHPIYDEQIFSKFKNMFGGKLRSMNSGAAPISQKVLDFFKVIFSCNVAQGYGQTEGTGMETSQVMGDIEENNVGGIVSSIEIKLEDVPDMGYLSTDKDEFGNPMPRGEICIRGHSVFAGYYKDDQKTNETFDSDGWMHSGDIGAILPSGALRIIDRKKNLFKLQQGEYVSPEKIENIYIRARGVQEAFVHGDSLQTYCIAVIVPKPDEIVKIAQELNIKEQKIEVLCQNQQVNQFYLNTIQDFGKKEGLFSFEQAQKIHLEPVSLAVHGCLTSSFKLQRHIAKQIFKKVIDELYSKPLQQKQSPRL</sequence>
<feature type="domain" description="AMP-dependent synthetase/ligase" evidence="3">
    <location>
        <begin position="128"/>
        <end position="506"/>
    </location>
</feature>
<dbReference type="Proteomes" id="UP000009168">
    <property type="component" value="Unassembled WGS sequence"/>
</dbReference>
<dbReference type="FunCoup" id="Q237B8">
    <property type="interactions" value="19"/>
</dbReference>
<dbReference type="RefSeq" id="XP_001012577.1">
    <property type="nucleotide sequence ID" value="XM_001012577.1"/>
</dbReference>
<evidence type="ECO:0000313" key="4">
    <source>
        <dbReference type="EMBL" id="EAR92332.1"/>
    </source>
</evidence>
<dbReference type="OMA" id="VPRVWQK"/>
<dbReference type="PROSITE" id="PS00455">
    <property type="entry name" value="AMP_BINDING"/>
    <property type="match status" value="1"/>
</dbReference>
<dbReference type="InterPro" id="IPR000873">
    <property type="entry name" value="AMP-dep_synth/lig_dom"/>
</dbReference>
<dbReference type="KEGG" id="tet:TTHERM_00083310"/>
<evidence type="ECO:0000313" key="5">
    <source>
        <dbReference type="Proteomes" id="UP000009168"/>
    </source>
</evidence>
<dbReference type="Gene3D" id="3.40.50.12780">
    <property type="entry name" value="N-terminal domain of ligase-like"/>
    <property type="match status" value="1"/>
</dbReference>
<dbReference type="STRING" id="312017.Q237B8"/>
<dbReference type="OrthoDB" id="1700726at2759"/>
<dbReference type="GO" id="GO:0005524">
    <property type="term" value="F:ATP binding"/>
    <property type="evidence" value="ECO:0007669"/>
    <property type="project" value="UniProtKB-KW"/>
</dbReference>
<dbReference type="GO" id="GO:0016020">
    <property type="term" value="C:membrane"/>
    <property type="evidence" value="ECO:0007669"/>
    <property type="project" value="TreeGrafter"/>
</dbReference>
<dbReference type="PANTHER" id="PTHR43272:SF33">
    <property type="entry name" value="AMP-BINDING DOMAIN-CONTAINING PROTEIN-RELATED"/>
    <property type="match status" value="1"/>
</dbReference>
<gene>
    <name evidence="4" type="ORF">TTHERM_00083310</name>
</gene>
<accession>Q237B8</accession>
<dbReference type="HOGENOM" id="CLU_000022_45_4_1"/>
<keyword evidence="2" id="KW-0067">ATP-binding</keyword>
<reference evidence="5" key="1">
    <citation type="journal article" date="2006" name="PLoS Biol.">
        <title>Macronuclear genome sequence of the ciliate Tetrahymena thermophila, a model eukaryote.</title>
        <authorList>
            <person name="Eisen J.A."/>
            <person name="Coyne R.S."/>
            <person name="Wu M."/>
            <person name="Wu D."/>
            <person name="Thiagarajan M."/>
            <person name="Wortman J.R."/>
            <person name="Badger J.H."/>
            <person name="Ren Q."/>
            <person name="Amedeo P."/>
            <person name="Jones K.M."/>
            <person name="Tallon L.J."/>
            <person name="Delcher A.L."/>
            <person name="Salzberg S.L."/>
            <person name="Silva J.C."/>
            <person name="Haas B.J."/>
            <person name="Majoros W.H."/>
            <person name="Farzad M."/>
            <person name="Carlton J.M."/>
            <person name="Smith R.K. Jr."/>
            <person name="Garg J."/>
            <person name="Pearlman R.E."/>
            <person name="Karrer K.M."/>
            <person name="Sun L."/>
            <person name="Manning G."/>
            <person name="Elde N.C."/>
            <person name="Turkewitz A.P."/>
            <person name="Asai D.J."/>
            <person name="Wilkes D.E."/>
            <person name="Wang Y."/>
            <person name="Cai H."/>
            <person name="Collins K."/>
            <person name="Stewart B.A."/>
            <person name="Lee S.R."/>
            <person name="Wilamowska K."/>
            <person name="Weinberg Z."/>
            <person name="Ruzzo W.L."/>
            <person name="Wloga D."/>
            <person name="Gaertig J."/>
            <person name="Frankel J."/>
            <person name="Tsao C.-C."/>
            <person name="Gorovsky M.A."/>
            <person name="Keeling P.J."/>
            <person name="Waller R.F."/>
            <person name="Patron N.J."/>
            <person name="Cherry J.M."/>
            <person name="Stover N.A."/>
            <person name="Krieger C.J."/>
            <person name="del Toro C."/>
            <person name="Ryder H.F."/>
            <person name="Williamson S.C."/>
            <person name="Barbeau R.A."/>
            <person name="Hamilton E.P."/>
            <person name="Orias E."/>
        </authorList>
    </citation>
    <scope>NUCLEOTIDE SEQUENCE [LARGE SCALE GENOMIC DNA]</scope>
    <source>
        <strain evidence="5">SB210</strain>
    </source>
</reference>
<evidence type="ECO:0000259" key="3">
    <source>
        <dbReference type="Pfam" id="PF00501"/>
    </source>
</evidence>
<evidence type="ECO:0000256" key="1">
    <source>
        <dbReference type="ARBA" id="ARBA00022741"/>
    </source>
</evidence>
<proteinExistence type="predicted"/>
<dbReference type="SUPFAM" id="SSF56801">
    <property type="entry name" value="Acetyl-CoA synthetase-like"/>
    <property type="match status" value="1"/>
</dbReference>
<dbReference type="InterPro" id="IPR042099">
    <property type="entry name" value="ANL_N_sf"/>
</dbReference>
<protein>
    <submittedName>
        <fullName evidence="4">AMP-binding enzyme family protein</fullName>
    </submittedName>
</protein>
<organism evidence="4 5">
    <name type="scientific">Tetrahymena thermophila (strain SB210)</name>
    <dbReference type="NCBI Taxonomy" id="312017"/>
    <lineage>
        <taxon>Eukaryota</taxon>
        <taxon>Sar</taxon>
        <taxon>Alveolata</taxon>
        <taxon>Ciliophora</taxon>
        <taxon>Intramacronucleata</taxon>
        <taxon>Oligohymenophorea</taxon>
        <taxon>Hymenostomatida</taxon>
        <taxon>Tetrahymenina</taxon>
        <taxon>Tetrahymenidae</taxon>
        <taxon>Tetrahymena</taxon>
    </lineage>
</organism>
<dbReference type="Pfam" id="PF00501">
    <property type="entry name" value="AMP-binding"/>
    <property type="match status" value="1"/>
</dbReference>
<keyword evidence="1" id="KW-0547">Nucleotide-binding</keyword>
<dbReference type="InterPro" id="IPR020845">
    <property type="entry name" value="AMP-binding_CS"/>
</dbReference>
<dbReference type="eggNOG" id="KOG1256">
    <property type="taxonomic scope" value="Eukaryota"/>
</dbReference>
<dbReference type="PANTHER" id="PTHR43272">
    <property type="entry name" value="LONG-CHAIN-FATTY-ACID--COA LIGASE"/>
    <property type="match status" value="1"/>
</dbReference>
<dbReference type="EMBL" id="GG662749">
    <property type="protein sequence ID" value="EAR92332.1"/>
    <property type="molecule type" value="Genomic_DNA"/>
</dbReference>
<keyword evidence="5" id="KW-1185">Reference proteome</keyword>
<name>Q237B8_TETTS</name>
<dbReference type="InParanoid" id="Q237B8"/>
<dbReference type="GO" id="GO:0004467">
    <property type="term" value="F:long-chain fatty acid-CoA ligase activity"/>
    <property type="evidence" value="ECO:0007669"/>
    <property type="project" value="TreeGrafter"/>
</dbReference>
<dbReference type="AlphaFoldDB" id="Q237B8"/>
<evidence type="ECO:0000256" key="2">
    <source>
        <dbReference type="ARBA" id="ARBA00022840"/>
    </source>
</evidence>
<dbReference type="GeneID" id="7845842"/>
<dbReference type="GO" id="GO:0005783">
    <property type="term" value="C:endoplasmic reticulum"/>
    <property type="evidence" value="ECO:0007669"/>
    <property type="project" value="TreeGrafter"/>
</dbReference>